<dbReference type="PANTHER" id="PTHR22916">
    <property type="entry name" value="GLYCOSYLTRANSFERASE"/>
    <property type="match status" value="1"/>
</dbReference>
<accession>A0A2D6YF73</accession>
<evidence type="ECO:0000259" key="2">
    <source>
        <dbReference type="Pfam" id="PF00535"/>
    </source>
</evidence>
<evidence type="ECO:0000313" key="3">
    <source>
        <dbReference type="EMBL" id="MAH61839.1"/>
    </source>
</evidence>
<keyword evidence="1" id="KW-0472">Membrane</keyword>
<reference evidence="4" key="1">
    <citation type="submission" date="2017-09" db="EMBL/GenBank/DDBJ databases">
        <title>The Reconstruction of 2,631 Draft Metagenome-Assembled Genomes from the Global Oceans.</title>
        <authorList>
            <person name="Tully B.J."/>
            <person name="Graham E.D."/>
            <person name="Heidelberg J.F."/>
        </authorList>
    </citation>
    <scope>NUCLEOTIDE SEQUENCE [LARGE SCALE GENOMIC DNA]</scope>
</reference>
<evidence type="ECO:0000256" key="1">
    <source>
        <dbReference type="SAM" id="Phobius"/>
    </source>
</evidence>
<sequence length="473" mass="55212">MISLYQNSYKSLICSLNQIPSIPIQIKNILEQSKHEDTLLSDWIGCFSLKVLDFSDQIWFLDVRYAFGSAVFQQHLIDFLDFNLIHNPDSYYSSTKKKQKLILYICADDLEFPNSYTGFKFTKLPYSKEKIRTTNIWHPIPEHYLPDSNYQKVYRGLVPKKFISSDLIKFLNSFLDTNFSSKSKKFATTQNSLKISEASNISNDNDAFQYTLPRNTYRKAEGGRRLLLNDSNLTKTNLTVITVVFNNIAFIEQTIQSVINQQGNGLEYILIDGGSTDGTVELIQKYSEHLTYWISEPDHGISNAFNKALLLSKNCWLNFMNSGDYFIRFDLLSLLEKHPDQNILTGFCRSDGFSLPSKILANQLGIASKAKLSHQASFIKKKIFATYGFFDESYNSRMDYHFWMRVLPHEKFYFIKQYIAYYQKIGESNKNLVRMYKEELLINSEFLPTFYFLRRLFIIVGSFLYKLLISRYR</sequence>
<keyword evidence="1" id="KW-1133">Transmembrane helix</keyword>
<dbReference type="Proteomes" id="UP000226525">
    <property type="component" value="Unassembled WGS sequence"/>
</dbReference>
<protein>
    <recommendedName>
        <fullName evidence="2">Glycosyltransferase 2-like domain-containing protein</fullName>
    </recommendedName>
</protein>
<comment type="caution">
    <text evidence="3">The sequence shown here is derived from an EMBL/GenBank/DDBJ whole genome shotgun (WGS) entry which is preliminary data.</text>
</comment>
<dbReference type="PANTHER" id="PTHR22916:SF67">
    <property type="entry name" value="COLANIC ACID BIOSYNTHESIS GLYCOSYL TRANSFERASE WCAE-RELATED"/>
    <property type="match status" value="1"/>
</dbReference>
<dbReference type="SUPFAM" id="SSF53448">
    <property type="entry name" value="Nucleotide-diphospho-sugar transferases"/>
    <property type="match status" value="1"/>
</dbReference>
<dbReference type="CDD" id="cd06433">
    <property type="entry name" value="GT_2_WfgS_like"/>
    <property type="match status" value="1"/>
</dbReference>
<dbReference type="InterPro" id="IPR029044">
    <property type="entry name" value="Nucleotide-diphossugar_trans"/>
</dbReference>
<name>A0A2D6YF73_9DELT</name>
<dbReference type="EMBL" id="NZEX01000001">
    <property type="protein sequence ID" value="MAH61839.1"/>
    <property type="molecule type" value="Genomic_DNA"/>
</dbReference>
<dbReference type="Pfam" id="PF00535">
    <property type="entry name" value="Glycos_transf_2"/>
    <property type="match status" value="1"/>
</dbReference>
<dbReference type="InterPro" id="IPR001173">
    <property type="entry name" value="Glyco_trans_2-like"/>
</dbReference>
<dbReference type="AlphaFoldDB" id="A0A2D6YF73"/>
<evidence type="ECO:0000313" key="4">
    <source>
        <dbReference type="Proteomes" id="UP000226525"/>
    </source>
</evidence>
<proteinExistence type="predicted"/>
<organism evidence="3 4">
    <name type="scientific">SAR324 cluster bacterium</name>
    <dbReference type="NCBI Taxonomy" id="2024889"/>
    <lineage>
        <taxon>Bacteria</taxon>
        <taxon>Deltaproteobacteria</taxon>
        <taxon>SAR324 cluster</taxon>
    </lineage>
</organism>
<dbReference type="Gene3D" id="3.90.550.10">
    <property type="entry name" value="Spore Coat Polysaccharide Biosynthesis Protein SpsA, Chain A"/>
    <property type="match status" value="1"/>
</dbReference>
<gene>
    <name evidence="3" type="ORF">CMN54_00010</name>
</gene>
<keyword evidence="1" id="KW-0812">Transmembrane</keyword>
<feature type="transmembrane region" description="Helical" evidence="1">
    <location>
        <begin position="450"/>
        <end position="469"/>
    </location>
</feature>
<feature type="domain" description="Glycosyltransferase 2-like" evidence="2">
    <location>
        <begin position="239"/>
        <end position="340"/>
    </location>
</feature>